<dbReference type="VEuPathDB" id="FungiDB:P175DRAFT_0466019"/>
<dbReference type="EMBL" id="MSFN02000009">
    <property type="protein sequence ID" value="PTU17823.1"/>
    <property type="molecule type" value="Genomic_DNA"/>
</dbReference>
<evidence type="ECO:0000256" key="2">
    <source>
        <dbReference type="SAM" id="SignalP"/>
    </source>
</evidence>
<evidence type="ECO:0000313" key="4">
    <source>
        <dbReference type="Proteomes" id="UP000244073"/>
    </source>
</evidence>
<feature type="signal peptide" evidence="2">
    <location>
        <begin position="1"/>
        <end position="22"/>
    </location>
</feature>
<proteinExistence type="predicted"/>
<dbReference type="GeneID" id="63811776"/>
<accession>A0A2T5LNG3</accession>
<organism evidence="3 4">
    <name type="scientific">Aspergillus ochraceoroseus IBT 24754</name>
    <dbReference type="NCBI Taxonomy" id="1392256"/>
    <lineage>
        <taxon>Eukaryota</taxon>
        <taxon>Fungi</taxon>
        <taxon>Dikarya</taxon>
        <taxon>Ascomycota</taxon>
        <taxon>Pezizomycotina</taxon>
        <taxon>Eurotiomycetes</taxon>
        <taxon>Eurotiomycetidae</taxon>
        <taxon>Eurotiales</taxon>
        <taxon>Aspergillaceae</taxon>
        <taxon>Aspergillus</taxon>
        <taxon>Aspergillus subgen. Nidulantes</taxon>
    </lineage>
</organism>
<keyword evidence="1" id="KW-1133">Transmembrane helix</keyword>
<evidence type="ECO:0000256" key="1">
    <source>
        <dbReference type="SAM" id="Phobius"/>
    </source>
</evidence>
<feature type="chain" id="PRO_5015561470" description="Secreted protein" evidence="2">
    <location>
        <begin position="23"/>
        <end position="76"/>
    </location>
</feature>
<keyword evidence="1" id="KW-0472">Membrane</keyword>
<gene>
    <name evidence="3" type="ORF">P175DRAFT_0466019</name>
</gene>
<name>A0A2T5LNG3_9EURO</name>
<evidence type="ECO:0008006" key="5">
    <source>
        <dbReference type="Google" id="ProtNLM"/>
    </source>
</evidence>
<protein>
    <recommendedName>
        <fullName evidence="5">Secreted protein</fullName>
    </recommendedName>
</protein>
<feature type="transmembrane region" description="Helical" evidence="1">
    <location>
        <begin position="52"/>
        <end position="73"/>
    </location>
</feature>
<reference evidence="3 4" key="1">
    <citation type="journal article" date="2018" name="Proc. Natl. Acad. Sci. U.S.A.">
        <title>Linking secondary metabolites to gene clusters through genome sequencing of six diverse Aspergillus species.</title>
        <authorList>
            <person name="Kaerboelling I."/>
            <person name="Vesth T.C."/>
            <person name="Frisvad J.C."/>
            <person name="Nybo J.L."/>
            <person name="Theobald S."/>
            <person name="Kuo A."/>
            <person name="Bowyer P."/>
            <person name="Matsuda Y."/>
            <person name="Mondo S."/>
            <person name="Lyhne E.K."/>
            <person name="Kogle M.E."/>
            <person name="Clum A."/>
            <person name="Lipzen A."/>
            <person name="Salamov A."/>
            <person name="Ngan C.Y."/>
            <person name="Daum C."/>
            <person name="Chiniquy J."/>
            <person name="Barry K."/>
            <person name="LaButti K."/>
            <person name="Haridas S."/>
            <person name="Simmons B.A."/>
            <person name="Magnuson J.K."/>
            <person name="Mortensen U.H."/>
            <person name="Larsen T.O."/>
            <person name="Grigoriev I.V."/>
            <person name="Baker S.E."/>
            <person name="Andersen M.R."/>
        </authorList>
    </citation>
    <scope>NUCLEOTIDE SEQUENCE [LARGE SCALE GENOMIC DNA]</scope>
    <source>
        <strain evidence="3 4">IBT 24754</strain>
    </source>
</reference>
<dbReference type="AlphaFoldDB" id="A0A2T5LNG3"/>
<keyword evidence="1" id="KW-0812">Transmembrane</keyword>
<evidence type="ECO:0000313" key="3">
    <source>
        <dbReference type="EMBL" id="PTU17823.1"/>
    </source>
</evidence>
<dbReference type="Proteomes" id="UP000244073">
    <property type="component" value="Unassembled WGS sequence"/>
</dbReference>
<dbReference type="RefSeq" id="XP_040749215.1">
    <property type="nucleotide sequence ID" value="XM_040894894.1"/>
</dbReference>
<sequence length="76" mass="8715">FFFPASHFFVSFFFFSFPLVFSAPPGHCTPRLNSLCYSLRSAFLSPFPPSSLPFFPFFSLHIVLCTWIDLLWIGGI</sequence>
<keyword evidence="2" id="KW-0732">Signal</keyword>
<feature type="non-terminal residue" evidence="3">
    <location>
        <position position="1"/>
    </location>
</feature>
<comment type="caution">
    <text evidence="3">The sequence shown here is derived from an EMBL/GenBank/DDBJ whole genome shotgun (WGS) entry which is preliminary data.</text>
</comment>